<feature type="domain" description="PWWP" evidence="2">
    <location>
        <begin position="169"/>
        <end position="227"/>
    </location>
</feature>
<proteinExistence type="predicted"/>
<organism evidence="3 4">
    <name type="scientific">Discina gigas</name>
    <dbReference type="NCBI Taxonomy" id="1032678"/>
    <lineage>
        <taxon>Eukaryota</taxon>
        <taxon>Fungi</taxon>
        <taxon>Dikarya</taxon>
        <taxon>Ascomycota</taxon>
        <taxon>Pezizomycotina</taxon>
        <taxon>Pezizomycetes</taxon>
        <taxon>Pezizales</taxon>
        <taxon>Discinaceae</taxon>
        <taxon>Discina</taxon>
    </lineage>
</organism>
<accession>A0ABR3GQ37</accession>
<feature type="compositionally biased region" description="Polar residues" evidence="1">
    <location>
        <begin position="198"/>
        <end position="213"/>
    </location>
</feature>
<dbReference type="Pfam" id="PF00855">
    <property type="entry name" value="PWWP"/>
    <property type="match status" value="1"/>
</dbReference>
<comment type="caution">
    <text evidence="3">The sequence shown here is derived from an EMBL/GenBank/DDBJ whole genome shotgun (WGS) entry which is preliminary data.</text>
</comment>
<protein>
    <recommendedName>
        <fullName evidence="2">PWWP domain-containing protein</fullName>
    </recommendedName>
</protein>
<feature type="compositionally biased region" description="Basic and acidic residues" evidence="1">
    <location>
        <begin position="79"/>
        <end position="108"/>
    </location>
</feature>
<feature type="compositionally biased region" description="Basic and acidic residues" evidence="1">
    <location>
        <begin position="51"/>
        <end position="67"/>
    </location>
</feature>
<dbReference type="Proteomes" id="UP001447188">
    <property type="component" value="Unassembled WGS sequence"/>
</dbReference>
<feature type="compositionally biased region" description="Low complexity" evidence="1">
    <location>
        <begin position="128"/>
        <end position="138"/>
    </location>
</feature>
<evidence type="ECO:0000259" key="2">
    <source>
        <dbReference type="Pfam" id="PF00855"/>
    </source>
</evidence>
<dbReference type="SUPFAM" id="SSF63748">
    <property type="entry name" value="Tudor/PWWP/MBT"/>
    <property type="match status" value="1"/>
</dbReference>
<dbReference type="Gene3D" id="2.30.30.140">
    <property type="match status" value="1"/>
</dbReference>
<reference evidence="3 4" key="1">
    <citation type="submission" date="2024-02" db="EMBL/GenBank/DDBJ databases">
        <title>Discinaceae phylogenomics.</title>
        <authorList>
            <person name="Dirks A.C."/>
            <person name="James T.Y."/>
        </authorList>
    </citation>
    <scope>NUCLEOTIDE SEQUENCE [LARGE SCALE GENOMIC DNA]</scope>
    <source>
        <strain evidence="3 4">ACD0624</strain>
    </source>
</reference>
<evidence type="ECO:0000313" key="4">
    <source>
        <dbReference type="Proteomes" id="UP001447188"/>
    </source>
</evidence>
<sequence length="229" mass="24617">MAEDAPSPRPTAEEPIAAETSENPNDAPKTAVEAINTDKPVVDVVVAEAVAENKEAEEQEEKTKPNDDTANAPIDDNEGDKVAEKSAEKDDDTKEGDENKENAAEPEARVSLGLDGTVASKKSKKKAPATPSKATPKSAARKKSLANLKNNGTPSKAKNPDVKYEPGMQVLAKMRTFPPWPAVILSEELLPEALLKTRPSSKNPRTKGSSTASPDERRHWPVIYMGTLE</sequence>
<evidence type="ECO:0000256" key="1">
    <source>
        <dbReference type="SAM" id="MobiDB-lite"/>
    </source>
</evidence>
<dbReference type="InterPro" id="IPR000313">
    <property type="entry name" value="PWWP_dom"/>
</dbReference>
<evidence type="ECO:0000313" key="3">
    <source>
        <dbReference type="EMBL" id="KAL0638024.1"/>
    </source>
</evidence>
<feature type="region of interest" description="Disordered" evidence="1">
    <location>
        <begin position="1"/>
        <end position="163"/>
    </location>
</feature>
<dbReference type="EMBL" id="JBBBZM010000027">
    <property type="protein sequence ID" value="KAL0638024.1"/>
    <property type="molecule type" value="Genomic_DNA"/>
</dbReference>
<name>A0ABR3GQ37_9PEZI</name>
<gene>
    <name evidence="3" type="ORF">Q9L58_002960</name>
</gene>
<keyword evidence="4" id="KW-1185">Reference proteome</keyword>
<feature type="region of interest" description="Disordered" evidence="1">
    <location>
        <begin position="195"/>
        <end position="229"/>
    </location>
</feature>
<feature type="compositionally biased region" description="Polar residues" evidence="1">
    <location>
        <begin position="147"/>
        <end position="156"/>
    </location>
</feature>